<keyword evidence="2" id="KW-0378">Hydrolase</keyword>
<dbReference type="PANTHER" id="PTHR11203:SF37">
    <property type="entry name" value="INTEGRATOR COMPLEX SUBUNIT 11"/>
    <property type="match status" value="1"/>
</dbReference>
<gene>
    <name evidence="2" type="ORF">XM38_049720</name>
</gene>
<organism evidence="2 3">
    <name type="scientific">Halomicronema hongdechloris C2206</name>
    <dbReference type="NCBI Taxonomy" id="1641165"/>
    <lineage>
        <taxon>Bacteria</taxon>
        <taxon>Bacillati</taxon>
        <taxon>Cyanobacteriota</taxon>
        <taxon>Cyanophyceae</taxon>
        <taxon>Nodosilineales</taxon>
        <taxon>Nodosilineaceae</taxon>
        <taxon>Halomicronema</taxon>
    </lineage>
</organism>
<dbReference type="PANTHER" id="PTHR11203">
    <property type="entry name" value="CLEAVAGE AND POLYADENYLATION SPECIFICITY FACTOR FAMILY MEMBER"/>
    <property type="match status" value="1"/>
</dbReference>
<sequence length="557" mass="61460">MPSLWRGPGAGGNLLANAHGPPSDSSRLWPSRCILSGTEIVIPPPADWVFCSHAHPDHARGLLSLHQQFPEIPIYGSEVTVHLLPSNWPNQAEANTSFCQALPWRTPIEIAQGLTVQLWPAGHLPGAACLLLRYTTPQRTYSVLYTGDFFLSNSRLVEGLPLEELRGLKPDVLLLEGTYGTARYPHRRHQENRIAEQINRVLAQGKGVILPTPALGLGQELLMLLRSHHHFTGQDFTVWVDPIVAAGCDLYLELLPYFPSSVQNFARHQSLFWDERILPRVRRLDAIPKAVQPPCIIIGHQAEDLSRYCSSIKDWVLFLAATESAVSDGSSANQASSVSSVGWLQKLAAQTKRDQVSIATYLLTTHSDGISTTQLIHNLRPQHVVFVHGVRHQLADLTNLDELQSRYQLHLPSPGQLVELPIGDRFVQPAAPDVVYEGELTADDNADDEDGAITVSLPGRLSLDPRWSKFADTGVIQAKWQGDDILLHGLSQHELLSQPGQMRDTTIDCCFNCLHLRGQRCSNPASPLYGFKVTPDGYCPAFEPIAGARMPSEGEDV</sequence>
<dbReference type="EC" id="3.1.-.-" evidence="2"/>
<evidence type="ECO:0000313" key="2">
    <source>
        <dbReference type="EMBL" id="ASC73998.1"/>
    </source>
</evidence>
<evidence type="ECO:0000313" key="3">
    <source>
        <dbReference type="Proteomes" id="UP000191901"/>
    </source>
</evidence>
<feature type="domain" description="Metallo-beta-lactamase" evidence="1">
    <location>
        <begin position="30"/>
        <end position="186"/>
    </location>
</feature>
<dbReference type="STRING" id="1641165.XM38_21425"/>
<protein>
    <submittedName>
        <fullName evidence="2">Ribonuclease</fullName>
        <ecNumber evidence="2">3.1.-.-</ecNumber>
    </submittedName>
</protein>
<reference evidence="2 3" key="1">
    <citation type="journal article" date="2016" name="Biochim. Biophys. Acta">
        <title>Characterization of red-shifted phycobilisomes isolated from the chlorophyll f-containing cyanobacterium Halomicronema hongdechloris.</title>
        <authorList>
            <person name="Li Y."/>
            <person name="Lin Y."/>
            <person name="Garvey C.J."/>
            <person name="Birch D."/>
            <person name="Corkery R.W."/>
            <person name="Loughlin P.C."/>
            <person name="Scheer H."/>
            <person name="Willows R.D."/>
            <person name="Chen M."/>
        </authorList>
    </citation>
    <scope>NUCLEOTIDE SEQUENCE [LARGE SCALE GENOMIC DNA]</scope>
    <source>
        <strain evidence="2 3">C2206</strain>
    </source>
</reference>
<dbReference type="KEGG" id="hhg:XM38_049720"/>
<dbReference type="Gene3D" id="3.60.15.10">
    <property type="entry name" value="Ribonuclease Z/Hydroxyacylglutathione hydrolase-like"/>
    <property type="match status" value="1"/>
</dbReference>
<dbReference type="InterPro" id="IPR036866">
    <property type="entry name" value="RibonucZ/Hydroxyglut_hydro"/>
</dbReference>
<keyword evidence="3" id="KW-1185">Reference proteome</keyword>
<evidence type="ECO:0000259" key="1">
    <source>
        <dbReference type="SMART" id="SM00849"/>
    </source>
</evidence>
<dbReference type="Gene3D" id="3.40.50.10890">
    <property type="match status" value="1"/>
</dbReference>
<proteinExistence type="predicted"/>
<accession>A0A1Z3HUK1</accession>
<dbReference type="AlphaFoldDB" id="A0A1Z3HUK1"/>
<dbReference type="GO" id="GO:0016787">
    <property type="term" value="F:hydrolase activity"/>
    <property type="evidence" value="ECO:0007669"/>
    <property type="project" value="UniProtKB-KW"/>
</dbReference>
<dbReference type="GO" id="GO:0004521">
    <property type="term" value="F:RNA endonuclease activity"/>
    <property type="evidence" value="ECO:0007669"/>
    <property type="project" value="TreeGrafter"/>
</dbReference>
<dbReference type="SMART" id="SM00849">
    <property type="entry name" value="Lactamase_B"/>
    <property type="match status" value="1"/>
</dbReference>
<name>A0A1Z3HUK1_9CYAN</name>
<dbReference type="InterPro" id="IPR001279">
    <property type="entry name" value="Metallo-B-lactamas"/>
</dbReference>
<dbReference type="SUPFAM" id="SSF56281">
    <property type="entry name" value="Metallo-hydrolase/oxidoreductase"/>
    <property type="match status" value="1"/>
</dbReference>
<dbReference type="EMBL" id="CP021983">
    <property type="protein sequence ID" value="ASC73998.1"/>
    <property type="molecule type" value="Genomic_DNA"/>
</dbReference>
<dbReference type="Proteomes" id="UP000191901">
    <property type="component" value="Chromosome"/>
</dbReference>
<dbReference type="InterPro" id="IPR050698">
    <property type="entry name" value="MBL"/>
</dbReference>
<dbReference type="Pfam" id="PF12706">
    <property type="entry name" value="Lactamase_B_2"/>
    <property type="match status" value="1"/>
</dbReference>